<reference evidence="4 5" key="1">
    <citation type="submission" date="2017-07" db="EMBL/GenBank/DDBJ databases">
        <title>Isolation and whole genome analysis of endospore-forming bacteria from heroin.</title>
        <authorList>
            <person name="Kalinowski J."/>
            <person name="Ahrens B."/>
            <person name="Al-Dilaimi A."/>
            <person name="Winkler A."/>
            <person name="Wibberg D."/>
            <person name="Schleenbecker U."/>
            <person name="Ruckert C."/>
            <person name="Wolfel R."/>
            <person name="Grass G."/>
        </authorList>
    </citation>
    <scope>NUCLEOTIDE SEQUENCE [LARGE SCALE GENOMIC DNA]</scope>
    <source>
        <strain evidence="4 5">7521-2</strain>
    </source>
</reference>
<dbReference type="AlphaFoldDB" id="A0A268FCE8"/>
<evidence type="ECO:0000256" key="3">
    <source>
        <dbReference type="ARBA" id="ARBA00023163"/>
    </source>
</evidence>
<keyword evidence="3" id="KW-0804">Transcription</keyword>
<evidence type="ECO:0000256" key="1">
    <source>
        <dbReference type="ARBA" id="ARBA00023015"/>
    </source>
</evidence>
<dbReference type="RefSeq" id="WP_095330409.1">
    <property type="nucleotide sequence ID" value="NZ_CP026031.1"/>
</dbReference>
<name>A0A268FCE8_NIACI</name>
<dbReference type="InterPro" id="IPR036388">
    <property type="entry name" value="WH-like_DNA-bd_sf"/>
</dbReference>
<dbReference type="InterPro" id="IPR023187">
    <property type="entry name" value="Tscrpt_reg_MarR-type_CS"/>
</dbReference>
<dbReference type="PRINTS" id="PR00598">
    <property type="entry name" value="HTHMARR"/>
</dbReference>
<sequence>MSDIPIGRIISMIHRQNQKFLSKELKPYEIGNGGQQAFLKTIIAKPGINQDELSTVLKFDKATTARAVKHLESVGYIVRHTDDNDRRANNLYPTTKAMNIFPEIQKVLERLNKEMTKHLTEEEEQQLLSLLMKIYPELRSNMVTTKKEKNVEKEGE</sequence>
<dbReference type="SMART" id="SM00347">
    <property type="entry name" value="HTH_MARR"/>
    <property type="match status" value="1"/>
</dbReference>
<dbReference type="Gene3D" id="1.10.10.10">
    <property type="entry name" value="Winged helix-like DNA-binding domain superfamily/Winged helix DNA-binding domain"/>
    <property type="match status" value="1"/>
</dbReference>
<dbReference type="Proteomes" id="UP000216961">
    <property type="component" value="Unassembled WGS sequence"/>
</dbReference>
<dbReference type="InterPro" id="IPR036390">
    <property type="entry name" value="WH_DNA-bd_sf"/>
</dbReference>
<dbReference type="Pfam" id="PF01047">
    <property type="entry name" value="MarR"/>
    <property type="match status" value="1"/>
</dbReference>
<protein>
    <submittedName>
        <fullName evidence="4">MarR family transcriptional regulator</fullName>
    </submittedName>
</protein>
<evidence type="ECO:0000256" key="2">
    <source>
        <dbReference type="ARBA" id="ARBA00023125"/>
    </source>
</evidence>
<accession>A0A268FCE8</accession>
<proteinExistence type="predicted"/>
<dbReference type="PANTHER" id="PTHR42756:SF2">
    <property type="entry name" value="MARR FAMILY REGULATORY PROTEIN"/>
    <property type="match status" value="1"/>
</dbReference>
<evidence type="ECO:0000313" key="5">
    <source>
        <dbReference type="Proteomes" id="UP000216961"/>
    </source>
</evidence>
<comment type="caution">
    <text evidence="4">The sequence shown here is derived from an EMBL/GenBank/DDBJ whole genome shotgun (WGS) entry which is preliminary data.</text>
</comment>
<keyword evidence="1" id="KW-0805">Transcription regulation</keyword>
<dbReference type="GO" id="GO:0003677">
    <property type="term" value="F:DNA binding"/>
    <property type="evidence" value="ECO:0007669"/>
    <property type="project" value="UniProtKB-KW"/>
</dbReference>
<dbReference type="PANTHER" id="PTHR42756">
    <property type="entry name" value="TRANSCRIPTIONAL REGULATOR, MARR"/>
    <property type="match status" value="1"/>
</dbReference>
<evidence type="ECO:0000313" key="4">
    <source>
        <dbReference type="EMBL" id="PAD83060.1"/>
    </source>
</evidence>
<dbReference type="PROSITE" id="PS50995">
    <property type="entry name" value="HTH_MARR_2"/>
    <property type="match status" value="1"/>
</dbReference>
<gene>
    <name evidence="4" type="ORF">CHH57_11795</name>
</gene>
<dbReference type="KEGG" id="bcir:C2I06_13165"/>
<keyword evidence="2" id="KW-0238">DNA-binding</keyword>
<organism evidence="4 5">
    <name type="scientific">Niallia circulans</name>
    <name type="common">Bacillus circulans</name>
    <dbReference type="NCBI Taxonomy" id="1397"/>
    <lineage>
        <taxon>Bacteria</taxon>
        <taxon>Bacillati</taxon>
        <taxon>Bacillota</taxon>
        <taxon>Bacilli</taxon>
        <taxon>Bacillales</taxon>
        <taxon>Bacillaceae</taxon>
        <taxon>Niallia</taxon>
    </lineage>
</organism>
<dbReference type="EMBL" id="NPBQ01000071">
    <property type="protein sequence ID" value="PAD83060.1"/>
    <property type="molecule type" value="Genomic_DNA"/>
</dbReference>
<dbReference type="GO" id="GO:0003700">
    <property type="term" value="F:DNA-binding transcription factor activity"/>
    <property type="evidence" value="ECO:0007669"/>
    <property type="project" value="InterPro"/>
</dbReference>
<dbReference type="PROSITE" id="PS01117">
    <property type="entry name" value="HTH_MARR_1"/>
    <property type="match status" value="1"/>
</dbReference>
<dbReference type="SUPFAM" id="SSF46785">
    <property type="entry name" value="Winged helix' DNA-binding domain"/>
    <property type="match status" value="1"/>
</dbReference>
<dbReference type="InterPro" id="IPR000835">
    <property type="entry name" value="HTH_MarR-typ"/>
</dbReference>